<dbReference type="SMART" id="SM00478">
    <property type="entry name" value="ENDO3c"/>
    <property type="match status" value="1"/>
</dbReference>
<dbReference type="SMART" id="SM00525">
    <property type="entry name" value="FES"/>
    <property type="match status" value="1"/>
</dbReference>
<comment type="cofactor">
    <cofactor evidence="1">
        <name>[4Fe-4S] cluster</name>
        <dbReference type="ChEBI" id="CHEBI:49883"/>
    </cofactor>
</comment>
<evidence type="ECO:0000256" key="3">
    <source>
        <dbReference type="ARBA" id="ARBA00023004"/>
    </source>
</evidence>
<dbReference type="Gene3D" id="1.10.1670.10">
    <property type="entry name" value="Helix-hairpin-Helix base-excision DNA repair enzymes (C-terminal)"/>
    <property type="match status" value="1"/>
</dbReference>
<keyword evidence="4" id="KW-0411">Iron-sulfur</keyword>
<dbReference type="PANTHER" id="PTHR47203:SF1">
    <property type="entry name" value="HYPOTHETICAL BASE EXCISION DNA REPAIR PROTEIN (EUROFUNG)"/>
    <property type="match status" value="1"/>
</dbReference>
<dbReference type="GO" id="GO:0140078">
    <property type="term" value="F:class I DNA-(apurinic or apyrimidinic site) endonuclease activity"/>
    <property type="evidence" value="ECO:0007669"/>
    <property type="project" value="UniProtKB-EC"/>
</dbReference>
<dbReference type="CDD" id="cd00056">
    <property type="entry name" value="ENDO3c"/>
    <property type="match status" value="1"/>
</dbReference>
<dbReference type="InterPro" id="IPR003651">
    <property type="entry name" value="Endonuclease3_FeS-loop_motif"/>
</dbReference>
<comment type="caution">
    <text evidence="6">The sequence shown here is derived from an EMBL/GenBank/DDBJ whole genome shotgun (WGS) entry which is preliminary data.</text>
</comment>
<evidence type="ECO:0000313" key="6">
    <source>
        <dbReference type="EMBL" id="MFC4636932.1"/>
    </source>
</evidence>
<dbReference type="EMBL" id="JBHSEI010000001">
    <property type="protein sequence ID" value="MFC4636932.1"/>
    <property type="molecule type" value="Genomic_DNA"/>
</dbReference>
<keyword evidence="6" id="KW-0378">Hydrolase</keyword>
<name>A0ABV9I3G7_9DEIO</name>
<feature type="domain" description="HhH-GPD" evidence="5">
    <location>
        <begin position="52"/>
        <end position="207"/>
    </location>
</feature>
<sequence length="261" mass="28707">MPRPLPLALHEQVPAPRWLPEMVTRLLAAYHPDPPQPRPERRVLDALVRTLLSQQNTSAVASRQFEALKAAYPRWEAALLDGPEGIEEVLRAAGGGLARIKAGYIHGILAYLDTALGTLDLGAARDLDDTGARALLEGLPGVGMKTASLVLLFDLLRPALPVDGNIERVAKRLELVPPRWSAEKVERWFDGVIERDWTLRAAFHVAGVRHGRLTCRPRDPRCDRCVLRDLCPSAALLGPSAPLRVPRHVSSDHDGAHTLKH</sequence>
<dbReference type="Gene3D" id="1.10.340.30">
    <property type="entry name" value="Hypothetical protein, domain 2"/>
    <property type="match status" value="1"/>
</dbReference>
<evidence type="ECO:0000259" key="5">
    <source>
        <dbReference type="SMART" id="SM00478"/>
    </source>
</evidence>
<dbReference type="PANTHER" id="PTHR47203">
    <property type="match status" value="1"/>
</dbReference>
<reference evidence="7" key="1">
    <citation type="journal article" date="2019" name="Int. J. Syst. Evol. Microbiol.">
        <title>The Global Catalogue of Microorganisms (GCM) 10K type strain sequencing project: providing services to taxonomists for standard genome sequencing and annotation.</title>
        <authorList>
            <consortium name="The Broad Institute Genomics Platform"/>
            <consortium name="The Broad Institute Genome Sequencing Center for Infectious Disease"/>
            <person name="Wu L."/>
            <person name="Ma J."/>
        </authorList>
    </citation>
    <scope>NUCLEOTIDE SEQUENCE [LARGE SCALE GENOMIC DNA]</scope>
    <source>
        <strain evidence="7">CCUG 55995</strain>
    </source>
</reference>
<dbReference type="Pfam" id="PF00730">
    <property type="entry name" value="HhH-GPD"/>
    <property type="match status" value="1"/>
</dbReference>
<keyword evidence="6" id="KW-0255">Endonuclease</keyword>
<evidence type="ECO:0000256" key="1">
    <source>
        <dbReference type="ARBA" id="ARBA00001966"/>
    </source>
</evidence>
<keyword evidence="2" id="KW-0479">Metal-binding</keyword>
<dbReference type="InterPro" id="IPR011257">
    <property type="entry name" value="DNA_glycosylase"/>
</dbReference>
<proteinExistence type="predicted"/>
<dbReference type="InterPro" id="IPR003265">
    <property type="entry name" value="HhH-GPD_domain"/>
</dbReference>
<keyword evidence="7" id="KW-1185">Reference proteome</keyword>
<keyword evidence="3" id="KW-0408">Iron</keyword>
<dbReference type="InterPro" id="IPR023170">
    <property type="entry name" value="HhH_base_excis_C"/>
</dbReference>
<dbReference type="Proteomes" id="UP001595952">
    <property type="component" value="Unassembled WGS sequence"/>
</dbReference>
<evidence type="ECO:0000313" key="7">
    <source>
        <dbReference type="Proteomes" id="UP001595952"/>
    </source>
</evidence>
<dbReference type="SUPFAM" id="SSF48150">
    <property type="entry name" value="DNA-glycosylase"/>
    <property type="match status" value="1"/>
</dbReference>
<accession>A0ABV9I3G7</accession>
<gene>
    <name evidence="6" type="primary">nth</name>
    <name evidence="6" type="ORF">ACFO0D_01130</name>
</gene>
<protein>
    <submittedName>
        <fullName evidence="6">Endonuclease III domain-containing protein</fullName>
        <ecNumber evidence="6">4.2.99.18</ecNumber>
    </submittedName>
</protein>
<dbReference type="EC" id="4.2.99.18" evidence="6"/>
<keyword evidence="6" id="KW-0456">Lyase</keyword>
<organism evidence="6 7">
    <name type="scientific">Deinococcus hohokamensis</name>
    <dbReference type="NCBI Taxonomy" id="309883"/>
    <lineage>
        <taxon>Bacteria</taxon>
        <taxon>Thermotogati</taxon>
        <taxon>Deinococcota</taxon>
        <taxon>Deinococci</taxon>
        <taxon>Deinococcales</taxon>
        <taxon>Deinococcaceae</taxon>
        <taxon>Deinococcus</taxon>
    </lineage>
</organism>
<evidence type="ECO:0000256" key="2">
    <source>
        <dbReference type="ARBA" id="ARBA00022723"/>
    </source>
</evidence>
<evidence type="ECO:0000256" key="4">
    <source>
        <dbReference type="ARBA" id="ARBA00023014"/>
    </source>
</evidence>
<keyword evidence="6" id="KW-0540">Nuclease</keyword>
<dbReference type="RefSeq" id="WP_380059972.1">
    <property type="nucleotide sequence ID" value="NZ_JBHSEI010000001.1"/>
</dbReference>